<accession>A0ABY9YDI5</accession>
<gene>
    <name evidence="2" type="ORF">PDM28_00980</name>
</gene>
<evidence type="ECO:0000313" key="3">
    <source>
        <dbReference type="Proteomes" id="UP001305421"/>
    </source>
</evidence>
<evidence type="ECO:0008006" key="4">
    <source>
        <dbReference type="Google" id="ProtNLM"/>
    </source>
</evidence>
<dbReference type="RefSeq" id="WP_311183440.1">
    <property type="nucleotide sequence ID" value="NZ_CP115543.1"/>
</dbReference>
<reference evidence="2 3" key="1">
    <citation type="submission" date="2022-12" db="EMBL/GenBank/DDBJ databases">
        <title>Two new species, Stenotrophomonas aracearum and Stenotrophomonas oahuensis, isolated from Anthurium (Araceae family) in Hawaii.</title>
        <authorList>
            <person name="Chunag S.C."/>
            <person name="Dobhal S."/>
            <person name="Alvarez A."/>
            <person name="Arif M."/>
        </authorList>
    </citation>
    <scope>NUCLEOTIDE SEQUENCE [LARGE SCALE GENOMIC DNA]</scope>
    <source>
        <strain evidence="2 3">A5588</strain>
    </source>
</reference>
<organism evidence="2 3">
    <name type="scientific">Stenotrophomonas aracearum</name>
    <dbReference type="NCBI Taxonomy" id="3003272"/>
    <lineage>
        <taxon>Bacteria</taxon>
        <taxon>Pseudomonadati</taxon>
        <taxon>Pseudomonadota</taxon>
        <taxon>Gammaproteobacteria</taxon>
        <taxon>Lysobacterales</taxon>
        <taxon>Lysobacteraceae</taxon>
        <taxon>Stenotrophomonas</taxon>
    </lineage>
</organism>
<protein>
    <recommendedName>
        <fullName evidence="4">Secreted protein</fullName>
    </recommendedName>
</protein>
<sequence>MRRTFQILLLSLLALTSMSVLAADPKKITKGQRKQLEEIQIKYDSTMRWGTVEDALPYLDPEKAKEHPLTDLELSRFEQVKISSYRAGENVPLPDGTIGRNAEVRVINLNTQSERTARVREIWRWDAEDKRWLQANGLPDLWQDR</sequence>
<keyword evidence="3" id="KW-1185">Reference proteome</keyword>
<dbReference type="Proteomes" id="UP001305421">
    <property type="component" value="Chromosome"/>
</dbReference>
<proteinExistence type="predicted"/>
<evidence type="ECO:0000313" key="2">
    <source>
        <dbReference type="EMBL" id="WNH48939.1"/>
    </source>
</evidence>
<evidence type="ECO:0000256" key="1">
    <source>
        <dbReference type="SAM" id="SignalP"/>
    </source>
</evidence>
<feature type="chain" id="PRO_5046645047" description="Secreted protein" evidence="1">
    <location>
        <begin position="23"/>
        <end position="145"/>
    </location>
</feature>
<name>A0ABY9YDI5_9GAMM</name>
<feature type="signal peptide" evidence="1">
    <location>
        <begin position="1"/>
        <end position="22"/>
    </location>
</feature>
<dbReference type="EMBL" id="CP115543">
    <property type="protein sequence ID" value="WNH48939.1"/>
    <property type="molecule type" value="Genomic_DNA"/>
</dbReference>
<keyword evidence="1" id="KW-0732">Signal</keyword>